<reference evidence="2 3" key="1">
    <citation type="submission" date="2020-10" db="EMBL/GenBank/DDBJ databases">
        <title>Complete genome sequence of Corynebacterium ihumii DSM 45751.</title>
        <authorList>
            <person name="Ruckert C."/>
            <person name="Albersmeier A."/>
            <person name="Busche T."/>
            <person name="Jaenicke S."/>
            <person name="Winkler A."/>
            <person name="Friethjonsson O.H."/>
            <person name="Hreggviethsson G.O."/>
            <person name="Lambert C."/>
            <person name="Badcock D."/>
            <person name="Bernaerts K."/>
            <person name="Anne J."/>
            <person name="Economou A."/>
            <person name="Kalinowski J."/>
        </authorList>
    </citation>
    <scope>NUCLEOTIDE SEQUENCE [LARGE SCALE GENOMIC DNA]</scope>
    <source>
        <strain evidence="2 3">DSM 45751</strain>
    </source>
</reference>
<evidence type="ECO:0000256" key="1">
    <source>
        <dbReference type="SAM" id="Phobius"/>
    </source>
</evidence>
<protein>
    <submittedName>
        <fullName evidence="2">Uncharacterized protein</fullName>
    </submittedName>
</protein>
<keyword evidence="1" id="KW-0812">Transmembrane</keyword>
<gene>
    <name evidence="2" type="ORF">CIHUM_01130</name>
</gene>
<sequence length="150" mass="16269">MRSSWSWGRISVWVQCYLPRFLAVAWAAFAAATAAAYIGVVPPQLEAVDGALSAPMWLLWAVAATALLFGSLVPSGAPERARDVARWSRIIGMGIIAAELSIWTIAFFVDQPRGWVTGKNYLMLLVSALFCTWTVAQTKARGKRVVPGGD</sequence>
<evidence type="ECO:0000313" key="3">
    <source>
        <dbReference type="Proteomes" id="UP001220577"/>
    </source>
</evidence>
<dbReference type="Proteomes" id="UP001220577">
    <property type="component" value="Chromosome"/>
</dbReference>
<keyword evidence="3" id="KW-1185">Reference proteome</keyword>
<accession>A0ABY7UD75</accession>
<keyword evidence="1" id="KW-1133">Transmembrane helix</keyword>
<dbReference type="EMBL" id="CP063190">
    <property type="protein sequence ID" value="WCZ33673.1"/>
    <property type="molecule type" value="Genomic_DNA"/>
</dbReference>
<feature type="transmembrane region" description="Helical" evidence="1">
    <location>
        <begin position="21"/>
        <end position="45"/>
    </location>
</feature>
<evidence type="ECO:0000313" key="2">
    <source>
        <dbReference type="EMBL" id="WCZ33673.1"/>
    </source>
</evidence>
<keyword evidence="1" id="KW-0472">Membrane</keyword>
<feature type="transmembrane region" description="Helical" evidence="1">
    <location>
        <begin position="90"/>
        <end position="109"/>
    </location>
</feature>
<feature type="transmembrane region" description="Helical" evidence="1">
    <location>
        <begin position="121"/>
        <end position="136"/>
    </location>
</feature>
<organism evidence="2 3">
    <name type="scientific">Corynebacterium ihumii</name>
    <dbReference type="NCBI Taxonomy" id="1232427"/>
    <lineage>
        <taxon>Bacteria</taxon>
        <taxon>Bacillati</taxon>
        <taxon>Actinomycetota</taxon>
        <taxon>Actinomycetes</taxon>
        <taxon>Mycobacteriales</taxon>
        <taxon>Corynebacteriaceae</taxon>
        <taxon>Corynebacterium</taxon>
    </lineage>
</organism>
<proteinExistence type="predicted"/>
<feature type="transmembrane region" description="Helical" evidence="1">
    <location>
        <begin position="57"/>
        <end position="78"/>
    </location>
</feature>
<name>A0ABY7UD75_9CORY</name>